<evidence type="ECO:0000313" key="2">
    <source>
        <dbReference type="EMBL" id="EGD79748.1"/>
    </source>
</evidence>
<protein>
    <submittedName>
        <fullName evidence="2">Uncharacterized protein</fullName>
    </submittedName>
</protein>
<dbReference type="Proteomes" id="UP000007799">
    <property type="component" value="Unassembled WGS sequence"/>
</dbReference>
<feature type="region of interest" description="Disordered" evidence="1">
    <location>
        <begin position="127"/>
        <end position="155"/>
    </location>
</feature>
<sequence length="155" mass="17203">MVKRTASTKYTVTTESSVQAGFWGGKARWTVDVAPDDYHVIDFEHTGILGKRIVKIDDRVVIKRNKSLKLVGRESFTFGGTTRHHGEITIEPVGFSHYEYTLYIDSAPFAEFVDFARAQAQNNLLGVSSHTPANKSASSSSRMFGNPNYDVSTPL</sequence>
<dbReference type="AlphaFoldDB" id="F2UQ80"/>
<dbReference type="PANTHER" id="PTHR13088:SF3">
    <property type="entry name" value="FAS APOPTOTIC INHIBITORY MOLECULE 1"/>
    <property type="match status" value="1"/>
</dbReference>
<dbReference type="GO" id="GO:1902042">
    <property type="term" value="P:negative regulation of extrinsic apoptotic signaling pathway via death domain receptors"/>
    <property type="evidence" value="ECO:0007669"/>
    <property type="project" value="TreeGrafter"/>
</dbReference>
<dbReference type="InterPro" id="IPR010695">
    <property type="entry name" value="FAIM1"/>
</dbReference>
<dbReference type="GeneID" id="16069232"/>
<evidence type="ECO:0000313" key="3">
    <source>
        <dbReference type="Proteomes" id="UP000007799"/>
    </source>
</evidence>
<dbReference type="Pfam" id="PF06905">
    <property type="entry name" value="FAIM1"/>
    <property type="match status" value="1"/>
</dbReference>
<dbReference type="OrthoDB" id="6262731at2759"/>
<evidence type="ECO:0000256" key="1">
    <source>
        <dbReference type="SAM" id="MobiDB-lite"/>
    </source>
</evidence>
<dbReference type="KEGG" id="sre:PTSG_10732"/>
<reference evidence="2" key="1">
    <citation type="submission" date="2009-08" db="EMBL/GenBank/DDBJ databases">
        <title>Annotation of Salpingoeca rosetta.</title>
        <authorList>
            <consortium name="The Broad Institute Genome Sequencing Platform"/>
            <person name="Russ C."/>
            <person name="Cuomo C."/>
            <person name="Burger G."/>
            <person name="Gray M.W."/>
            <person name="Holland P.W.H."/>
            <person name="King N."/>
            <person name="Lang F.B.F."/>
            <person name="Roger A.J."/>
            <person name="Ruiz-Trillo I."/>
            <person name="Young S.K."/>
            <person name="Zeng Q."/>
            <person name="Gargeya S."/>
            <person name="Alvarado L."/>
            <person name="Berlin A."/>
            <person name="Chapman S.B."/>
            <person name="Chen Z."/>
            <person name="Freedman E."/>
            <person name="Gellesch M."/>
            <person name="Goldberg J."/>
            <person name="Griggs A."/>
            <person name="Gujja S."/>
            <person name="Heilman E."/>
            <person name="Heiman D."/>
            <person name="Howarth C."/>
            <person name="Mehta T."/>
            <person name="Neiman D."/>
            <person name="Pearson M."/>
            <person name="Roberts A."/>
            <person name="Saif S."/>
            <person name="Shea T."/>
            <person name="Shenoy N."/>
            <person name="Sisk P."/>
            <person name="Stolte C."/>
            <person name="Sykes S."/>
            <person name="White J."/>
            <person name="Yandava C."/>
            <person name="Haas B."/>
            <person name="Nusbaum C."/>
            <person name="Birren B."/>
        </authorList>
    </citation>
    <scope>NUCLEOTIDE SEQUENCE [LARGE SCALE GENOMIC DNA]</scope>
    <source>
        <strain evidence="2">ATCC 50818</strain>
    </source>
</reference>
<dbReference type="Gene3D" id="2.40.128.180">
    <property type="match status" value="1"/>
</dbReference>
<accession>F2UQ80</accession>
<organism evidence="3">
    <name type="scientific">Salpingoeca rosetta (strain ATCC 50818 / BSB-021)</name>
    <dbReference type="NCBI Taxonomy" id="946362"/>
    <lineage>
        <taxon>Eukaryota</taxon>
        <taxon>Choanoflagellata</taxon>
        <taxon>Craspedida</taxon>
        <taxon>Salpingoecidae</taxon>
        <taxon>Salpingoeca</taxon>
    </lineage>
</organism>
<gene>
    <name evidence="2" type="ORF">PTSG_10732</name>
</gene>
<keyword evidence="3" id="KW-1185">Reference proteome</keyword>
<dbReference type="EMBL" id="GL832988">
    <property type="protein sequence ID" value="EGD79748.1"/>
    <property type="molecule type" value="Genomic_DNA"/>
</dbReference>
<dbReference type="InParanoid" id="F2UQ80"/>
<dbReference type="RefSeq" id="XP_004988697.1">
    <property type="nucleotide sequence ID" value="XM_004988640.1"/>
</dbReference>
<dbReference type="InterPro" id="IPR038513">
    <property type="entry name" value="FAIM1_dom_sf"/>
</dbReference>
<dbReference type="PANTHER" id="PTHR13088">
    <property type="entry name" value="FAS APOPTOTIC INHIBITORY MOLECULE FAIM"/>
    <property type="match status" value="1"/>
</dbReference>
<name>F2UQ80_SALR5</name>
<proteinExistence type="predicted"/>